<evidence type="ECO:0000259" key="6">
    <source>
        <dbReference type="PROSITE" id="PS51794"/>
    </source>
</evidence>
<dbReference type="Gene3D" id="3.40.1700.10">
    <property type="entry name" value="DNA integrity scanning protein, DisA, N-terminal domain"/>
    <property type="match status" value="1"/>
</dbReference>
<dbReference type="Pfam" id="PF14520">
    <property type="entry name" value="HHH_5"/>
    <property type="match status" value="1"/>
</dbReference>
<feature type="domain" description="DAC" evidence="6">
    <location>
        <begin position="4"/>
        <end position="145"/>
    </location>
</feature>
<accession>A0A5K7YJS7</accession>
<organism evidence="7 8">
    <name type="scientific">Desulfosarcina alkanivorans</name>
    <dbReference type="NCBI Taxonomy" id="571177"/>
    <lineage>
        <taxon>Bacteria</taxon>
        <taxon>Pseudomonadati</taxon>
        <taxon>Thermodesulfobacteriota</taxon>
        <taxon>Desulfobacteria</taxon>
        <taxon>Desulfobacterales</taxon>
        <taxon>Desulfosarcinaceae</taxon>
        <taxon>Desulfosarcina</taxon>
    </lineage>
</organism>
<dbReference type="Gene3D" id="1.20.1260.110">
    <property type="entry name" value="DNA integrity scanning linker region"/>
    <property type="match status" value="1"/>
</dbReference>
<dbReference type="Pfam" id="PF02457">
    <property type="entry name" value="DAC"/>
    <property type="match status" value="1"/>
</dbReference>
<evidence type="ECO:0000256" key="3">
    <source>
        <dbReference type="ARBA" id="ARBA00022695"/>
    </source>
</evidence>
<dbReference type="GO" id="GO:0004016">
    <property type="term" value="F:adenylate cyclase activity"/>
    <property type="evidence" value="ECO:0007669"/>
    <property type="project" value="TreeGrafter"/>
</dbReference>
<dbReference type="PANTHER" id="PTHR34185:SF3">
    <property type="entry name" value="DNA INTEGRITY SCANNING PROTEIN DISA"/>
    <property type="match status" value="1"/>
</dbReference>
<dbReference type="OrthoDB" id="41841at2"/>
<name>A0A5K7YJS7_9BACT</name>
<keyword evidence="3" id="KW-0548">Nucleotidyltransferase</keyword>
<dbReference type="InterPro" id="IPR018906">
    <property type="entry name" value="DNA_integrity_scan_DisA_link"/>
</dbReference>
<keyword evidence="4" id="KW-0547">Nucleotide-binding</keyword>
<comment type="catalytic activity">
    <reaction evidence="1">
        <text>2 ATP = 3',3'-c-di-AMP + 2 diphosphate</text>
        <dbReference type="Rhea" id="RHEA:35655"/>
        <dbReference type="ChEBI" id="CHEBI:30616"/>
        <dbReference type="ChEBI" id="CHEBI:33019"/>
        <dbReference type="ChEBI" id="CHEBI:71500"/>
        <dbReference type="EC" id="2.7.7.85"/>
    </reaction>
</comment>
<reference evidence="7 8" key="1">
    <citation type="submission" date="2019-11" db="EMBL/GenBank/DDBJ databases">
        <title>Comparative genomics of hydrocarbon-degrading Desulfosarcina strains.</title>
        <authorList>
            <person name="Watanabe M."/>
            <person name="Kojima H."/>
            <person name="Fukui M."/>
        </authorList>
    </citation>
    <scope>NUCLEOTIDE SEQUENCE [LARGE SCALE GENOMIC DNA]</scope>
    <source>
        <strain evidence="7 8">PL12</strain>
    </source>
</reference>
<proteinExistence type="predicted"/>
<dbReference type="InterPro" id="IPR036888">
    <property type="entry name" value="DNA_integrity_DisA_N_sf"/>
</dbReference>
<dbReference type="GO" id="GO:0106408">
    <property type="term" value="F:diadenylate cyclase activity"/>
    <property type="evidence" value="ECO:0007669"/>
    <property type="project" value="UniProtKB-EC"/>
</dbReference>
<dbReference type="EMBL" id="AP021874">
    <property type="protein sequence ID" value="BBO69456.1"/>
    <property type="molecule type" value="Genomic_DNA"/>
</dbReference>
<dbReference type="Pfam" id="PF10635">
    <property type="entry name" value="DisA-linker"/>
    <property type="match status" value="1"/>
</dbReference>
<dbReference type="InterPro" id="IPR010994">
    <property type="entry name" value="RuvA_2-like"/>
</dbReference>
<sequence>MKIAPELIPKIKMVAPGTLLRRALDDIIMADFGALIVFLDDIREQEDILQGGFYIGASFSPEKLYELAKMDGAIILDENVSRILAANVQLAPDPLIATNETGMRHRAAERMARQTSKFVLTVSRRRKVITLYHKNLKHQISDINTLIARISQTIHTMERYKGSLDNKSLRIEGDEFLDRVQLIQITELIDDCIGIMNLLGEIEPYVLETGSEGRLPYMRLNSIKDDVDTMMLMFVKDYCSQTLSDPEVVRLIEKLKTVTPADNEKIAELLGWPASGERSLYDVTVRPRGYRLLKQVAKIPPGTADKVVDQFGDLVHLSLADEDALLSVDGIGQKRAQSIIEGIQHMRNRSIYR</sequence>
<dbReference type="InterPro" id="IPR003390">
    <property type="entry name" value="DNA_integrity_scan_DisA_N"/>
</dbReference>
<dbReference type="SUPFAM" id="SSF47781">
    <property type="entry name" value="RuvA domain 2-like"/>
    <property type="match status" value="1"/>
</dbReference>
<dbReference type="GO" id="GO:0005524">
    <property type="term" value="F:ATP binding"/>
    <property type="evidence" value="ECO:0007669"/>
    <property type="project" value="UniProtKB-KW"/>
</dbReference>
<dbReference type="InterPro" id="IPR038331">
    <property type="entry name" value="DisA_sf"/>
</dbReference>
<dbReference type="Proteomes" id="UP000427906">
    <property type="component" value="Chromosome"/>
</dbReference>
<dbReference type="PANTHER" id="PTHR34185">
    <property type="entry name" value="DIADENYLATE CYCLASE"/>
    <property type="match status" value="1"/>
</dbReference>
<keyword evidence="5" id="KW-0067">ATP-binding</keyword>
<gene>
    <name evidence="7" type="primary">disA</name>
    <name evidence="7" type="ORF">DSCA_33860</name>
</gene>
<keyword evidence="2" id="KW-0808">Transferase</keyword>
<dbReference type="GO" id="GO:0006281">
    <property type="term" value="P:DNA repair"/>
    <property type="evidence" value="ECO:0007669"/>
    <property type="project" value="UniProtKB-KW"/>
</dbReference>
<dbReference type="InterPro" id="IPR050338">
    <property type="entry name" value="DisA"/>
</dbReference>
<dbReference type="KEGG" id="dalk:DSCA_33860"/>
<evidence type="ECO:0000256" key="1">
    <source>
        <dbReference type="ARBA" id="ARBA00000877"/>
    </source>
</evidence>
<dbReference type="RefSeq" id="WP_155317495.1">
    <property type="nucleotide sequence ID" value="NZ_AP021874.1"/>
</dbReference>
<evidence type="ECO:0000256" key="5">
    <source>
        <dbReference type="ARBA" id="ARBA00022840"/>
    </source>
</evidence>
<dbReference type="AlphaFoldDB" id="A0A5K7YJS7"/>
<protein>
    <submittedName>
        <fullName evidence="7">DNA integrity scanning protein DisA</fullName>
    </submittedName>
</protein>
<evidence type="ECO:0000256" key="2">
    <source>
        <dbReference type="ARBA" id="ARBA00022679"/>
    </source>
</evidence>
<dbReference type="PROSITE" id="PS51794">
    <property type="entry name" value="DAC"/>
    <property type="match status" value="1"/>
</dbReference>
<evidence type="ECO:0000256" key="4">
    <source>
        <dbReference type="ARBA" id="ARBA00022741"/>
    </source>
</evidence>
<evidence type="ECO:0000313" key="7">
    <source>
        <dbReference type="EMBL" id="BBO69456.1"/>
    </source>
</evidence>
<dbReference type="SUPFAM" id="SSF143597">
    <property type="entry name" value="YojJ-like"/>
    <property type="match status" value="1"/>
</dbReference>
<dbReference type="NCBIfam" id="NF010009">
    <property type="entry name" value="PRK13482.1"/>
    <property type="match status" value="1"/>
</dbReference>
<keyword evidence="8" id="KW-1185">Reference proteome</keyword>
<dbReference type="Gene3D" id="1.10.150.20">
    <property type="entry name" value="5' to 3' exonuclease, C-terminal subdomain"/>
    <property type="match status" value="1"/>
</dbReference>
<evidence type="ECO:0000313" key="8">
    <source>
        <dbReference type="Proteomes" id="UP000427906"/>
    </source>
</evidence>